<organism evidence="1">
    <name type="scientific">Faunusvirus sp</name>
    <dbReference type="NCBI Taxonomy" id="2487766"/>
    <lineage>
        <taxon>Viruses</taxon>
        <taxon>Varidnaviria</taxon>
        <taxon>Bamfordvirae</taxon>
        <taxon>Nucleocytoviricota</taxon>
        <taxon>Megaviricetes</taxon>
        <taxon>Imitervirales</taxon>
        <taxon>Mimiviridae</taxon>
    </lineage>
</organism>
<reference evidence="1" key="1">
    <citation type="submission" date="2018-10" db="EMBL/GenBank/DDBJ databases">
        <title>Hidden diversity of soil giant viruses.</title>
        <authorList>
            <person name="Schulz F."/>
            <person name="Alteio L."/>
            <person name="Goudeau D."/>
            <person name="Ryan E.M."/>
            <person name="Malmstrom R.R."/>
            <person name="Blanchard J."/>
            <person name="Woyke T."/>
        </authorList>
    </citation>
    <scope>NUCLEOTIDE SEQUENCE</scope>
    <source>
        <strain evidence="1">FNV1</strain>
    </source>
</reference>
<proteinExistence type="predicted"/>
<dbReference type="EMBL" id="MK072153">
    <property type="protein sequence ID" value="AYV79560.1"/>
    <property type="molecule type" value="Genomic_DNA"/>
</dbReference>
<evidence type="ECO:0000313" key="1">
    <source>
        <dbReference type="EMBL" id="AYV79560.1"/>
    </source>
</evidence>
<accession>A0A3G4ZXI9</accession>
<sequence>MRYWSNDNKFEKTHSINNQVNTDYIVANKTNKYVKYNDMIVNNEYLNLIQNNIDSNQVICTEYNKRYSNNIVDKSDENDSDNVKLLTLKYKKWVDKLIEIDNSNKIEKYSVE</sequence>
<protein>
    <submittedName>
        <fullName evidence="1">Uncharacterized protein</fullName>
    </submittedName>
</protein>
<gene>
    <name evidence="1" type="ORF">Faunusvirus22_11</name>
</gene>
<name>A0A3G4ZXI9_9VIRU</name>